<dbReference type="EMBL" id="GDIP01239739">
    <property type="protein sequence ID" value="JAI83662.1"/>
    <property type="molecule type" value="Transcribed_RNA"/>
</dbReference>
<feature type="transmembrane region" description="Helical" evidence="2">
    <location>
        <begin position="62"/>
        <end position="83"/>
    </location>
</feature>
<feature type="region of interest" description="Disordered" evidence="1">
    <location>
        <begin position="213"/>
        <end position="237"/>
    </location>
</feature>
<reference evidence="3" key="1">
    <citation type="submission" date="2015-10" db="EMBL/GenBank/DDBJ databases">
        <title>Daphnia magna gene sets from two clonal populations assembled and annotated with EvidentialGene.</title>
        <authorList>
            <person name="Gilbert D."/>
            <person name="Podicheti R."/>
            <person name="Orsini L."/>
            <person name="Colbourne J."/>
            <person name="Pfrender M."/>
        </authorList>
    </citation>
    <scope>NUCLEOTIDE SEQUENCE</scope>
</reference>
<dbReference type="InterPro" id="IPR032008">
    <property type="entry name" value="APD1-4_N"/>
</dbReference>
<reference evidence="3" key="2">
    <citation type="submission" date="2015-10" db="EMBL/GenBank/DDBJ databases">
        <authorList>
            <person name="Gilbert D.G."/>
        </authorList>
    </citation>
    <scope>NUCLEOTIDE SEQUENCE</scope>
</reference>
<protein>
    <submittedName>
        <fullName evidence="3">Uncharacterized protein</fullName>
    </submittedName>
</protein>
<evidence type="ECO:0000313" key="3">
    <source>
        <dbReference type="EMBL" id="JAI83662.1"/>
    </source>
</evidence>
<proteinExistence type="predicted"/>
<dbReference type="PANTHER" id="PTHR39077:SF1">
    <property type="entry name" value="E3 UBIQUITIN-PROTEIN LIGASE APD1-4 MIDDLE DOMAIN-CONTAINING PROTEIN"/>
    <property type="match status" value="1"/>
</dbReference>
<keyword evidence="2" id="KW-1133">Transmembrane helix</keyword>
<feature type="transmembrane region" description="Helical" evidence="2">
    <location>
        <begin position="424"/>
        <end position="441"/>
    </location>
</feature>
<dbReference type="Pfam" id="PF16041">
    <property type="entry name" value="APD1-4_M"/>
    <property type="match status" value="1"/>
</dbReference>
<organism evidence="3">
    <name type="scientific">Daphnia magna</name>
    <dbReference type="NCBI Taxonomy" id="35525"/>
    <lineage>
        <taxon>Eukaryota</taxon>
        <taxon>Metazoa</taxon>
        <taxon>Ecdysozoa</taxon>
        <taxon>Arthropoda</taxon>
        <taxon>Crustacea</taxon>
        <taxon>Branchiopoda</taxon>
        <taxon>Diplostraca</taxon>
        <taxon>Cladocera</taxon>
        <taxon>Anomopoda</taxon>
        <taxon>Daphniidae</taxon>
        <taxon>Daphnia</taxon>
    </lineage>
</organism>
<keyword evidence="2" id="KW-0812">Transmembrane</keyword>
<evidence type="ECO:0000256" key="1">
    <source>
        <dbReference type="SAM" id="MobiDB-lite"/>
    </source>
</evidence>
<dbReference type="AlphaFoldDB" id="A0A0P4XWM7"/>
<dbReference type="Pfam" id="PF16040">
    <property type="entry name" value="APD1-4_N"/>
    <property type="match status" value="1"/>
</dbReference>
<sequence length="442" mass="49605">MQKNLCNHFLKQRRFLFGYFQVLEMTSFPGSQQTYEYHAVDNFEVRLENRSSGCWSSSSVKLIQLCCIGILLPIVWILVPVYARLFSYANSAVPLANTQMRVLDSNFSTFWCQGHLLQTNVTFDAYLMDSKPSASSHNRHFTHHFELDDDLKEFWGFYLFKGSQLTVRSCARYMGASITLVKGNTSLKLLSCLEESFTSSDEESLERKKNFTMLGKPHTSSHPSSEDNIEDGTVSNNIANGQPMLISKLDDDVEEIENGAFELVDDEVIKEKDALTNSNLDGTSASGESLTSSSEEALLACASPVMNQFVIPDENCNSTNTKHSVLQYVVDDEGYYSIIFSSTFEQNGQVKNPVSTQFDILQNVFNVTNAAASCHNTTECHFPLRFASNERVVVTLSTPHYDDGDRDLGSMFYIESQCIPRTPVYLAFGLTLPLILILCAFL</sequence>
<keyword evidence="2" id="KW-0472">Membrane</keyword>
<dbReference type="InterPro" id="IPR032010">
    <property type="entry name" value="APD1-4_M"/>
</dbReference>
<evidence type="ECO:0000256" key="2">
    <source>
        <dbReference type="SAM" id="Phobius"/>
    </source>
</evidence>
<dbReference type="PANTHER" id="PTHR39077">
    <property type="entry name" value="DUF4793 DOMAIN-CONTAINING PROTEIN"/>
    <property type="match status" value="1"/>
</dbReference>
<name>A0A0P4XWM7_9CRUS</name>
<accession>A0A0P4XWM7</accession>
<dbReference type="OrthoDB" id="6375539at2759"/>